<feature type="domain" description="Heterokaryon incompatibility" evidence="1">
    <location>
        <begin position="116"/>
        <end position="264"/>
    </location>
</feature>
<keyword evidence="3" id="KW-1185">Reference proteome</keyword>
<reference evidence="2 3" key="1">
    <citation type="journal article" date="2025" name="Microbiol. Resour. Announc.">
        <title>Draft genome sequences for Neonectria magnoliae and Neonectria punicea, canker pathogens of Liriodendron tulipifera and Acer saccharum in West Virginia.</title>
        <authorList>
            <person name="Petronek H.M."/>
            <person name="Kasson M.T."/>
            <person name="Metheny A.M."/>
            <person name="Stauder C.M."/>
            <person name="Lovett B."/>
            <person name="Lynch S.C."/>
            <person name="Garnas J.R."/>
            <person name="Kasson L.R."/>
            <person name="Stajich J.E."/>
        </authorList>
    </citation>
    <scope>NUCLEOTIDE SEQUENCE [LARGE SCALE GENOMIC DNA]</scope>
    <source>
        <strain evidence="2 3">NRRL 64653</strain>
    </source>
</reference>
<dbReference type="Proteomes" id="UP001498476">
    <property type="component" value="Unassembled WGS sequence"/>
</dbReference>
<gene>
    <name evidence="2" type="ORF">QQX98_000458</name>
</gene>
<evidence type="ECO:0000313" key="2">
    <source>
        <dbReference type="EMBL" id="KAK7424493.1"/>
    </source>
</evidence>
<dbReference type="PANTHER" id="PTHR33112">
    <property type="entry name" value="DOMAIN PROTEIN, PUTATIVE-RELATED"/>
    <property type="match status" value="1"/>
</dbReference>
<name>A0ABR1HTC8_9HYPO</name>
<dbReference type="PANTHER" id="PTHR33112:SF16">
    <property type="entry name" value="HETEROKARYON INCOMPATIBILITY DOMAIN-CONTAINING PROTEIN"/>
    <property type="match status" value="1"/>
</dbReference>
<dbReference type="EMBL" id="JAZAVJ010000004">
    <property type="protein sequence ID" value="KAK7424493.1"/>
    <property type="molecule type" value="Genomic_DNA"/>
</dbReference>
<comment type="caution">
    <text evidence="2">The sequence shown here is derived from an EMBL/GenBank/DDBJ whole genome shotgun (WGS) entry which is preliminary data.</text>
</comment>
<organism evidence="2 3">
    <name type="scientific">Neonectria punicea</name>
    <dbReference type="NCBI Taxonomy" id="979145"/>
    <lineage>
        <taxon>Eukaryota</taxon>
        <taxon>Fungi</taxon>
        <taxon>Dikarya</taxon>
        <taxon>Ascomycota</taxon>
        <taxon>Pezizomycotina</taxon>
        <taxon>Sordariomycetes</taxon>
        <taxon>Hypocreomycetidae</taxon>
        <taxon>Hypocreales</taxon>
        <taxon>Nectriaceae</taxon>
        <taxon>Neonectria</taxon>
    </lineage>
</organism>
<dbReference type="InterPro" id="IPR010730">
    <property type="entry name" value="HET"/>
</dbReference>
<evidence type="ECO:0000313" key="3">
    <source>
        <dbReference type="Proteomes" id="UP001498476"/>
    </source>
</evidence>
<protein>
    <recommendedName>
        <fullName evidence="1">Heterokaryon incompatibility domain-containing protein</fullName>
    </recommendedName>
</protein>
<evidence type="ECO:0000259" key="1">
    <source>
        <dbReference type="Pfam" id="PF06985"/>
    </source>
</evidence>
<sequence length="605" mass="68812">MLPIVEIIWIGLWDPEEEFDEQNGRCRVQTRGYLDVIACTGDPASDFVTTRPINPRIGSADNFSLSRRWIQVCLHTHDSCPTGSLDFMPKRVLELQHDGAGRYHVSLHQPSSLEPYVALSYCWGGDQPQKTTKAKMNSGNLEVDWEALPRSIQDAIKVTIGLGYRYLWVDSLCIVQDDDQEKAKQIALMPKIYAKALVTILASRAERAVDGFLNDIDVNSLTELCVKLPFKCPNSPTSGTVFIAKMRNSTNTEPIDYRGWTLQERYLSPRVLDYSSNQLSWMCTTSLEDPGYSDGWRAGTRQDEKGLYPVTSFYRKPWGQSEANGVHSAVHTWRSIVETYTRRRLTFPKDRILAISGVAEMFASEIKDEYIIGHWKHSIPFDLLWSTVPGRPLQQRQSDYQAPSWSWAAVTAEIWYNFARAASPSEYEPPKPAISLSEMETELEEETAIFGAASNGYVRGRGRFRSLVWFGNQETPDYLHVLHDRDPAGNFKPVPLLRMTHDAIEKEFAVKPLDKDTFMTVHLLHVGTCSGWGLRGIVGLVLREVSSEAHGSTRRRFTRLGVFHINSTSKRKKKALGVPRSFENVVNEDMQRFFENENEEDFEIV</sequence>
<accession>A0ABR1HTC8</accession>
<proteinExistence type="predicted"/>
<dbReference type="Pfam" id="PF06985">
    <property type="entry name" value="HET"/>
    <property type="match status" value="1"/>
</dbReference>